<dbReference type="RefSeq" id="WP_244055231.1">
    <property type="nucleotide sequence ID" value="NZ_BQXH01000009.1"/>
</dbReference>
<feature type="transmembrane region" description="Helical" evidence="1">
    <location>
        <begin position="125"/>
        <end position="142"/>
    </location>
</feature>
<feature type="transmembrane region" description="Helical" evidence="1">
    <location>
        <begin position="58"/>
        <end position="76"/>
    </location>
</feature>
<organism evidence="2 3">
    <name type="scientific">Ligilactobacillus pabuli</name>
    <dbReference type="NCBI Taxonomy" id="2886039"/>
    <lineage>
        <taxon>Bacteria</taxon>
        <taxon>Bacillati</taxon>
        <taxon>Bacillota</taxon>
        <taxon>Bacilli</taxon>
        <taxon>Lactobacillales</taxon>
        <taxon>Lactobacillaceae</taxon>
        <taxon>Ligilactobacillus</taxon>
    </lineage>
</organism>
<name>A0ABQ5JJ28_9LACO</name>
<gene>
    <name evidence="2" type="ORF">LPAF129_11730</name>
</gene>
<dbReference type="Proteomes" id="UP001055149">
    <property type="component" value="Unassembled WGS sequence"/>
</dbReference>
<keyword evidence="3" id="KW-1185">Reference proteome</keyword>
<feature type="transmembrane region" description="Helical" evidence="1">
    <location>
        <begin position="97"/>
        <end position="119"/>
    </location>
</feature>
<accession>A0ABQ5JJ28</accession>
<dbReference type="EMBL" id="BQXH01000009">
    <property type="protein sequence ID" value="GKS81487.1"/>
    <property type="molecule type" value="Genomic_DNA"/>
</dbReference>
<keyword evidence="1" id="KW-1133">Transmembrane helix</keyword>
<evidence type="ECO:0000313" key="3">
    <source>
        <dbReference type="Proteomes" id="UP001055149"/>
    </source>
</evidence>
<sequence>MTDKKAQDLKRAEENQKKQSKETMSFNRFLLFRYVVAFLFFLNIYWLVLLIFVHQWTLFFPVVLILAILPVIWEHFKKLHDTSNKLPLSKAYFWLQLVVNVGLLVICATPLFTSFYPFMSAKGKTLIIALLAVGILLCLYMERRINQIENDRDRYLKRMQEYNDAIDR</sequence>
<feature type="transmembrane region" description="Helical" evidence="1">
    <location>
        <begin position="31"/>
        <end position="52"/>
    </location>
</feature>
<protein>
    <submittedName>
        <fullName evidence="2">Uncharacterized protein</fullName>
    </submittedName>
</protein>
<reference evidence="2" key="1">
    <citation type="journal article" date="2022" name="Int. J. Syst. Evol. Microbiol.">
        <title>A novel species of lactic acid bacteria, Ligilactobacillus pabuli sp. nov., isolated from alfalfa silage.</title>
        <authorList>
            <person name="Tohno M."/>
            <person name="Tanizawa Y."/>
            <person name="Sawada H."/>
            <person name="Sakamoto M."/>
            <person name="Ohkuma M."/>
            <person name="Kobayashi H."/>
        </authorList>
    </citation>
    <scope>NUCLEOTIDE SEQUENCE</scope>
    <source>
        <strain evidence="2">AF129</strain>
    </source>
</reference>
<evidence type="ECO:0000313" key="2">
    <source>
        <dbReference type="EMBL" id="GKS81487.1"/>
    </source>
</evidence>
<evidence type="ECO:0000256" key="1">
    <source>
        <dbReference type="SAM" id="Phobius"/>
    </source>
</evidence>
<keyword evidence="1" id="KW-0472">Membrane</keyword>
<proteinExistence type="predicted"/>
<keyword evidence="1" id="KW-0812">Transmembrane</keyword>
<comment type="caution">
    <text evidence="2">The sequence shown here is derived from an EMBL/GenBank/DDBJ whole genome shotgun (WGS) entry which is preliminary data.</text>
</comment>